<feature type="region of interest" description="Disordered" evidence="1">
    <location>
        <begin position="1"/>
        <end position="29"/>
    </location>
</feature>
<protein>
    <submittedName>
        <fullName evidence="2">Uncharacterized protein</fullName>
    </submittedName>
</protein>
<sequence>HNHRPPPPAVTTSITDNHNHHPPPSRSSLALSSIFHAGHPLSRDISRYTSHHLYQRPPPSSSSISDGYKSDYDQCLRRRPRPPIFGFAIASRGA</sequence>
<feature type="region of interest" description="Disordered" evidence="1">
    <location>
        <begin position="48"/>
        <end position="74"/>
    </location>
</feature>
<accession>A0A392SL91</accession>
<dbReference type="EMBL" id="LXQA010390847">
    <property type="protein sequence ID" value="MCI48735.1"/>
    <property type="molecule type" value="Genomic_DNA"/>
</dbReference>
<evidence type="ECO:0000313" key="2">
    <source>
        <dbReference type="EMBL" id="MCI48735.1"/>
    </source>
</evidence>
<evidence type="ECO:0000256" key="1">
    <source>
        <dbReference type="SAM" id="MobiDB-lite"/>
    </source>
</evidence>
<comment type="caution">
    <text evidence="2">The sequence shown here is derived from an EMBL/GenBank/DDBJ whole genome shotgun (WGS) entry which is preliminary data.</text>
</comment>
<dbReference type="AlphaFoldDB" id="A0A392SL91"/>
<dbReference type="Proteomes" id="UP000265520">
    <property type="component" value="Unassembled WGS sequence"/>
</dbReference>
<reference evidence="2 3" key="1">
    <citation type="journal article" date="2018" name="Front. Plant Sci.">
        <title>Red Clover (Trifolium pratense) and Zigzag Clover (T. medium) - A Picture of Genomic Similarities and Differences.</title>
        <authorList>
            <person name="Dluhosova J."/>
            <person name="Istvanek J."/>
            <person name="Nedelnik J."/>
            <person name="Repkova J."/>
        </authorList>
    </citation>
    <scope>NUCLEOTIDE SEQUENCE [LARGE SCALE GENOMIC DNA]</scope>
    <source>
        <strain evidence="3">cv. 10/8</strain>
        <tissue evidence="2">Leaf</tissue>
    </source>
</reference>
<name>A0A392SL91_9FABA</name>
<keyword evidence="3" id="KW-1185">Reference proteome</keyword>
<evidence type="ECO:0000313" key="3">
    <source>
        <dbReference type="Proteomes" id="UP000265520"/>
    </source>
</evidence>
<feature type="non-terminal residue" evidence="2">
    <location>
        <position position="1"/>
    </location>
</feature>
<proteinExistence type="predicted"/>
<organism evidence="2 3">
    <name type="scientific">Trifolium medium</name>
    <dbReference type="NCBI Taxonomy" id="97028"/>
    <lineage>
        <taxon>Eukaryota</taxon>
        <taxon>Viridiplantae</taxon>
        <taxon>Streptophyta</taxon>
        <taxon>Embryophyta</taxon>
        <taxon>Tracheophyta</taxon>
        <taxon>Spermatophyta</taxon>
        <taxon>Magnoliopsida</taxon>
        <taxon>eudicotyledons</taxon>
        <taxon>Gunneridae</taxon>
        <taxon>Pentapetalae</taxon>
        <taxon>rosids</taxon>
        <taxon>fabids</taxon>
        <taxon>Fabales</taxon>
        <taxon>Fabaceae</taxon>
        <taxon>Papilionoideae</taxon>
        <taxon>50 kb inversion clade</taxon>
        <taxon>NPAAA clade</taxon>
        <taxon>Hologalegina</taxon>
        <taxon>IRL clade</taxon>
        <taxon>Trifolieae</taxon>
        <taxon>Trifolium</taxon>
    </lineage>
</organism>